<dbReference type="Proteomes" id="UP001432027">
    <property type="component" value="Unassembled WGS sequence"/>
</dbReference>
<keyword evidence="1" id="KW-0812">Transmembrane</keyword>
<name>A0AAV5SI21_9BILA</name>
<feature type="transmembrane region" description="Helical" evidence="1">
    <location>
        <begin position="37"/>
        <end position="59"/>
    </location>
</feature>
<accession>A0AAV5SI21</accession>
<reference evidence="2" key="1">
    <citation type="submission" date="2023-10" db="EMBL/GenBank/DDBJ databases">
        <title>Genome assembly of Pristionchus species.</title>
        <authorList>
            <person name="Yoshida K."/>
            <person name="Sommer R.J."/>
        </authorList>
    </citation>
    <scope>NUCLEOTIDE SEQUENCE</scope>
    <source>
        <strain evidence="2">RS0144</strain>
    </source>
</reference>
<dbReference type="EMBL" id="BTSX01000001">
    <property type="protein sequence ID" value="GMS81818.1"/>
    <property type="molecule type" value="Genomic_DNA"/>
</dbReference>
<evidence type="ECO:0000313" key="3">
    <source>
        <dbReference type="Proteomes" id="UP001432027"/>
    </source>
</evidence>
<feature type="non-terminal residue" evidence="2">
    <location>
        <position position="110"/>
    </location>
</feature>
<organism evidence="2 3">
    <name type="scientific">Pristionchus entomophagus</name>
    <dbReference type="NCBI Taxonomy" id="358040"/>
    <lineage>
        <taxon>Eukaryota</taxon>
        <taxon>Metazoa</taxon>
        <taxon>Ecdysozoa</taxon>
        <taxon>Nematoda</taxon>
        <taxon>Chromadorea</taxon>
        <taxon>Rhabditida</taxon>
        <taxon>Rhabditina</taxon>
        <taxon>Diplogasteromorpha</taxon>
        <taxon>Diplogasteroidea</taxon>
        <taxon>Neodiplogasteridae</taxon>
        <taxon>Pristionchus</taxon>
    </lineage>
</organism>
<proteinExistence type="predicted"/>
<protein>
    <submittedName>
        <fullName evidence="2">Uncharacterized protein</fullName>
    </submittedName>
</protein>
<feature type="transmembrane region" description="Helical" evidence="1">
    <location>
        <begin position="66"/>
        <end position="84"/>
    </location>
</feature>
<feature type="transmembrane region" description="Helical" evidence="1">
    <location>
        <begin position="7"/>
        <end position="31"/>
    </location>
</feature>
<keyword evidence="1" id="KW-0472">Membrane</keyword>
<sequence length="110" mass="12041">SVLRIELPYNIGSICISGYLAVYLSLINFLWEMATTLIFFTLIGGSTAAALIAAGLEVVQPVHDTSFFSVVTVLVVLWCSPRFFFPSLSIRKSMISLMAMIPATIVTLSY</sequence>
<evidence type="ECO:0000313" key="2">
    <source>
        <dbReference type="EMBL" id="GMS81818.1"/>
    </source>
</evidence>
<gene>
    <name evidence="2" type="ORF">PENTCL1PPCAC_3993</name>
</gene>
<evidence type="ECO:0000256" key="1">
    <source>
        <dbReference type="SAM" id="Phobius"/>
    </source>
</evidence>
<comment type="caution">
    <text evidence="2">The sequence shown here is derived from an EMBL/GenBank/DDBJ whole genome shotgun (WGS) entry which is preliminary data.</text>
</comment>
<keyword evidence="3" id="KW-1185">Reference proteome</keyword>
<dbReference type="AlphaFoldDB" id="A0AAV5SI21"/>
<keyword evidence="1" id="KW-1133">Transmembrane helix</keyword>
<feature type="non-terminal residue" evidence="2">
    <location>
        <position position="1"/>
    </location>
</feature>